<dbReference type="Pfam" id="PF05192">
    <property type="entry name" value="MutS_III"/>
    <property type="match status" value="1"/>
</dbReference>
<dbReference type="Gene3D" id="3.30.420.110">
    <property type="entry name" value="MutS, connector domain"/>
    <property type="match status" value="1"/>
</dbReference>
<dbReference type="KEGG" id="csl:COCSUDRAFT_64608"/>
<evidence type="ECO:0000313" key="14">
    <source>
        <dbReference type="EMBL" id="EIE26683.1"/>
    </source>
</evidence>
<name>I0Z7R4_COCSC</name>
<dbReference type="InterPro" id="IPR007695">
    <property type="entry name" value="DNA_mismatch_repair_MutS-lik_N"/>
</dbReference>
<dbReference type="Gene3D" id="3.40.50.300">
    <property type="entry name" value="P-loop containing nucleotide triphosphate hydrolases"/>
    <property type="match status" value="1"/>
</dbReference>
<keyword evidence="4" id="KW-0547">Nucleotide-binding</keyword>
<evidence type="ECO:0000256" key="9">
    <source>
        <dbReference type="ARBA" id="ARBA00023242"/>
    </source>
</evidence>
<dbReference type="GO" id="GO:0006312">
    <property type="term" value="P:mitotic recombination"/>
    <property type="evidence" value="ECO:0007669"/>
    <property type="project" value="TreeGrafter"/>
</dbReference>
<sequence length="1168" mass="125287">MAPKDKLLKGQRPISSFFFVKPDKKTAGNGSLSQPSTASVDKGCKRAQPSSHRESDQADAGPNGEQPPRKRTRPTDSSLQTKHTPAADLQAAAAEEGNVSLQDGTPEQGRAPGGDADVHCSVDLLGSSSPGREQPGASGRSAALSDADQAKRHLRFQNKLVLGPASGLQKRGSAVDIVPQKRTPLEEQVYELKRKHPGVLLVIEVGYKFRFFGEDAEIAARECNIFCYPDRNFMTASIPVPRLHVYVRRLVEAGFKVGIVRQTETAALKKAGDNRNAPFTRQLTALYTRATLEAGDKDHVGEGRGSTFSSEAGTASWTNEGLSSYLVCVVEGTAENAPQGAVDIGIVAIETSTGDVLHAQFRDGMMRTELEARLVFAAPSELLIATPISSASQRLLGAFTSQSRGLRSQTAPRARYSSGGAVAAVTAFYAHAGVPEGALEAVLALPHLVVEALAFAIDYLKPYGMEAVLRVAASFRPFNTQHEMSLSPNTLSQLEILHNNDDGRERGSLLWLLDHTRTPFGSRLLRSWVAHPLRDADRIAERLDAVEELARAIGGMEGAAGCVVEALTGLGDLERGITRSLHGTAAPAEFSRMLRALSTVAPKLGVQADADLSSDAALEGLSSCLLQRLFRAAASREVAEAAYEMLSVMDEEAAAANNKIDLFISEERFPEVFEARQEVADADEGLAKLLPVLRKTLGLPRLDYVSVQNQGDFLIEVPADRQDIPRDWEKISGTKKVNRFRPPEVRNALAALELSRERLQLAADQAWKAFMRDFGSLYSPFRSAVQALAALDALQSLASLAIDPEYVRPEIVGEEEQPQLVIRGGRHPVLAAMMAEAQVVPNDTLLGGATGPRACIITGPNMGGKSCYIRQAALIAIMAQVGSFVPAESARMHVFDSVHTRMGASDNLAMGRSTFLEASPLAYTPCTSDSELSETSEILAHATPRSLVIIDELGRGTATHDGLAIAHATLQHLVTTTRCLTLFVASLQQDYPALVSTFYMSYIQQDPDDGQPLPGSSPQPKAGARGRQALQALPSTGASVDVAADDADQPAVSVPRIVFLYKLAAGVADKSFGLNVARMAHLPPSVIKQAGVRAAQMESDTLRRLSRPRAADDTEENDIEAGRDVPLGLLKQVSSAINCKTAAQASLLQLQDLQRQAKTGDFVNGNLS</sequence>
<dbReference type="InterPro" id="IPR045076">
    <property type="entry name" value="MutS"/>
</dbReference>
<evidence type="ECO:0000256" key="2">
    <source>
        <dbReference type="ARBA" id="ARBA00007094"/>
    </source>
</evidence>
<protein>
    <recommendedName>
        <fullName evidence="3 11">DNA mismatch repair protein MSH3</fullName>
    </recommendedName>
    <alternativeName>
        <fullName evidence="3 11">DNA mismatch repair protein MSH3</fullName>
    </alternativeName>
    <alternativeName>
        <fullName evidence="10">MutS protein homolog 3</fullName>
    </alternativeName>
</protein>
<evidence type="ECO:0000256" key="7">
    <source>
        <dbReference type="ARBA" id="ARBA00023125"/>
    </source>
</evidence>
<evidence type="ECO:0000256" key="5">
    <source>
        <dbReference type="ARBA" id="ARBA00022763"/>
    </source>
</evidence>
<dbReference type="Gene3D" id="3.40.1170.10">
    <property type="entry name" value="DNA repair protein MutS, domain I"/>
    <property type="match status" value="1"/>
</dbReference>
<evidence type="ECO:0000256" key="8">
    <source>
        <dbReference type="ARBA" id="ARBA00023204"/>
    </source>
</evidence>
<evidence type="ECO:0000256" key="12">
    <source>
        <dbReference type="SAM" id="MobiDB-lite"/>
    </source>
</evidence>
<comment type="caution">
    <text evidence="14">The sequence shown here is derived from an EMBL/GenBank/DDBJ whole genome shotgun (WGS) entry which is preliminary data.</text>
</comment>
<keyword evidence="8" id="KW-0234">DNA repair</keyword>
<feature type="compositionally biased region" description="Polar residues" evidence="12">
    <location>
        <begin position="28"/>
        <end position="39"/>
    </location>
</feature>
<reference evidence="14 15" key="1">
    <citation type="journal article" date="2012" name="Genome Biol.">
        <title>The genome of the polar eukaryotic microalga coccomyxa subellipsoidea reveals traits of cold adaptation.</title>
        <authorList>
            <person name="Blanc G."/>
            <person name="Agarkova I."/>
            <person name="Grimwood J."/>
            <person name="Kuo A."/>
            <person name="Brueggeman A."/>
            <person name="Dunigan D."/>
            <person name="Gurnon J."/>
            <person name="Ladunga I."/>
            <person name="Lindquist E."/>
            <person name="Lucas S."/>
            <person name="Pangilinan J."/>
            <person name="Proschold T."/>
            <person name="Salamov A."/>
            <person name="Schmutz J."/>
            <person name="Weeks D."/>
            <person name="Yamada T."/>
            <person name="Claverie J.M."/>
            <person name="Grigoriev I."/>
            <person name="Van Etten J."/>
            <person name="Lomsadze A."/>
            <person name="Borodovsky M."/>
        </authorList>
    </citation>
    <scope>NUCLEOTIDE SEQUENCE [LARGE SCALE GENOMIC DNA]</scope>
    <source>
        <strain evidence="14 15">C-169</strain>
    </source>
</reference>
<dbReference type="EMBL" id="AGSI01000002">
    <property type="protein sequence ID" value="EIE26683.1"/>
    <property type="molecule type" value="Genomic_DNA"/>
</dbReference>
<dbReference type="eggNOG" id="KOG0218">
    <property type="taxonomic scope" value="Eukaryota"/>
</dbReference>
<dbReference type="GeneID" id="17044693"/>
<comment type="subcellular location">
    <subcellularLocation>
        <location evidence="1">Nucleus</location>
    </subcellularLocation>
</comment>
<dbReference type="GO" id="GO:0005634">
    <property type="term" value="C:nucleus"/>
    <property type="evidence" value="ECO:0007669"/>
    <property type="project" value="UniProtKB-SubCell"/>
</dbReference>
<gene>
    <name evidence="14" type="ORF">COCSUDRAFT_64608</name>
</gene>
<dbReference type="InterPro" id="IPR000432">
    <property type="entry name" value="DNA_mismatch_repair_MutS_C"/>
</dbReference>
<dbReference type="SUPFAM" id="SSF52540">
    <property type="entry name" value="P-loop containing nucleoside triphosphate hydrolases"/>
    <property type="match status" value="1"/>
</dbReference>
<proteinExistence type="inferred from homology"/>
<keyword evidence="15" id="KW-1185">Reference proteome</keyword>
<keyword evidence="5" id="KW-0227">DNA damage</keyword>
<accession>I0Z7R4</accession>
<evidence type="ECO:0000256" key="6">
    <source>
        <dbReference type="ARBA" id="ARBA00022840"/>
    </source>
</evidence>
<evidence type="ECO:0000259" key="13">
    <source>
        <dbReference type="PROSITE" id="PS00486"/>
    </source>
</evidence>
<keyword evidence="7" id="KW-0238">DNA-binding</keyword>
<dbReference type="SUPFAM" id="SSF48334">
    <property type="entry name" value="DNA repair protein MutS, domain III"/>
    <property type="match status" value="1"/>
</dbReference>
<evidence type="ECO:0000256" key="1">
    <source>
        <dbReference type="ARBA" id="ARBA00004123"/>
    </source>
</evidence>
<dbReference type="Pfam" id="PF00488">
    <property type="entry name" value="MutS_V"/>
    <property type="match status" value="1"/>
</dbReference>
<dbReference type="FunFam" id="1.10.1420.10:FF:000004">
    <property type="entry name" value="DNA mismatch repair protein Msh3"/>
    <property type="match status" value="1"/>
</dbReference>
<dbReference type="RefSeq" id="XP_005651227.1">
    <property type="nucleotide sequence ID" value="XM_005651170.1"/>
</dbReference>
<evidence type="ECO:0000256" key="11">
    <source>
        <dbReference type="ARBA" id="ARBA00073774"/>
    </source>
</evidence>
<dbReference type="InterPro" id="IPR036187">
    <property type="entry name" value="DNA_mismatch_repair_MutS_sf"/>
</dbReference>
<evidence type="ECO:0000313" key="15">
    <source>
        <dbReference type="Proteomes" id="UP000007264"/>
    </source>
</evidence>
<dbReference type="SUPFAM" id="SSF55271">
    <property type="entry name" value="DNA repair protein MutS, domain I"/>
    <property type="match status" value="1"/>
</dbReference>
<comment type="similarity">
    <text evidence="2">Belongs to the DNA mismatch repair MutS family. MSH3 subfamily.</text>
</comment>
<dbReference type="FunFam" id="3.40.1170.10:FF:000004">
    <property type="entry name" value="DNA mismatch repair protein"/>
    <property type="match status" value="1"/>
</dbReference>
<dbReference type="Pfam" id="PF01624">
    <property type="entry name" value="MutS_I"/>
    <property type="match status" value="1"/>
</dbReference>
<feature type="region of interest" description="Disordered" evidence="12">
    <location>
        <begin position="1"/>
        <end position="148"/>
    </location>
</feature>
<dbReference type="GO" id="GO:0140664">
    <property type="term" value="F:ATP-dependent DNA damage sensor activity"/>
    <property type="evidence" value="ECO:0007669"/>
    <property type="project" value="InterPro"/>
</dbReference>
<dbReference type="PANTHER" id="PTHR11361:SF122">
    <property type="entry name" value="DNA MISMATCH REPAIR PROTEIN MSH3"/>
    <property type="match status" value="1"/>
</dbReference>
<dbReference type="GO" id="GO:0030983">
    <property type="term" value="F:mismatched DNA binding"/>
    <property type="evidence" value="ECO:0007669"/>
    <property type="project" value="InterPro"/>
</dbReference>
<evidence type="ECO:0000256" key="4">
    <source>
        <dbReference type="ARBA" id="ARBA00022741"/>
    </source>
</evidence>
<evidence type="ECO:0000256" key="3">
    <source>
        <dbReference type="ARBA" id="ARBA00022151"/>
    </source>
</evidence>
<dbReference type="InterPro" id="IPR007696">
    <property type="entry name" value="DNA_mismatch_repair_MutS_core"/>
</dbReference>
<evidence type="ECO:0000256" key="10">
    <source>
        <dbReference type="ARBA" id="ARBA00029792"/>
    </source>
</evidence>
<keyword evidence="9" id="KW-0539">Nucleus</keyword>
<dbReference type="OrthoDB" id="10252754at2759"/>
<dbReference type="FunFam" id="3.30.420.110:FF:000010">
    <property type="entry name" value="DNA mismatch repair protein"/>
    <property type="match status" value="1"/>
</dbReference>
<dbReference type="GO" id="GO:0006298">
    <property type="term" value="P:mismatch repair"/>
    <property type="evidence" value="ECO:0007669"/>
    <property type="project" value="InterPro"/>
</dbReference>
<dbReference type="SUPFAM" id="SSF53150">
    <property type="entry name" value="DNA repair protein MutS, domain II"/>
    <property type="match status" value="1"/>
</dbReference>
<dbReference type="PROSITE" id="PS00486">
    <property type="entry name" value="DNA_MISMATCH_REPAIR_2"/>
    <property type="match status" value="1"/>
</dbReference>
<dbReference type="GO" id="GO:0005524">
    <property type="term" value="F:ATP binding"/>
    <property type="evidence" value="ECO:0007669"/>
    <property type="project" value="UniProtKB-KW"/>
</dbReference>
<feature type="region of interest" description="Disordered" evidence="12">
    <location>
        <begin position="1006"/>
        <end position="1027"/>
    </location>
</feature>
<dbReference type="AlphaFoldDB" id="I0Z7R4"/>
<dbReference type="SMART" id="SM00533">
    <property type="entry name" value="MUTSd"/>
    <property type="match status" value="1"/>
</dbReference>
<dbReference type="Proteomes" id="UP000007264">
    <property type="component" value="Unassembled WGS sequence"/>
</dbReference>
<dbReference type="InterPro" id="IPR016151">
    <property type="entry name" value="DNA_mismatch_repair_MutS_N"/>
</dbReference>
<dbReference type="InterPro" id="IPR036678">
    <property type="entry name" value="MutS_con_dom_sf"/>
</dbReference>
<keyword evidence="6" id="KW-0067">ATP-binding</keyword>
<dbReference type="SMART" id="SM00534">
    <property type="entry name" value="MUTSac"/>
    <property type="match status" value="1"/>
</dbReference>
<dbReference type="PANTHER" id="PTHR11361">
    <property type="entry name" value="DNA MISMATCH REPAIR PROTEIN MUTS FAMILY MEMBER"/>
    <property type="match status" value="1"/>
</dbReference>
<dbReference type="InterPro" id="IPR027417">
    <property type="entry name" value="P-loop_NTPase"/>
</dbReference>
<organism evidence="14 15">
    <name type="scientific">Coccomyxa subellipsoidea (strain C-169)</name>
    <name type="common">Green microalga</name>
    <dbReference type="NCBI Taxonomy" id="574566"/>
    <lineage>
        <taxon>Eukaryota</taxon>
        <taxon>Viridiplantae</taxon>
        <taxon>Chlorophyta</taxon>
        <taxon>core chlorophytes</taxon>
        <taxon>Trebouxiophyceae</taxon>
        <taxon>Trebouxiophyceae incertae sedis</taxon>
        <taxon>Coccomyxaceae</taxon>
        <taxon>Coccomyxa</taxon>
        <taxon>Coccomyxa subellipsoidea</taxon>
    </lineage>
</organism>
<feature type="domain" description="DNA mismatch repair proteins mutS family" evidence="13">
    <location>
        <begin position="946"/>
        <end position="962"/>
    </location>
</feature>
<dbReference type="Gene3D" id="1.10.1420.10">
    <property type="match status" value="2"/>
</dbReference>
<feature type="region of interest" description="Disordered" evidence="12">
    <location>
        <begin position="1098"/>
        <end position="1119"/>
    </location>
</feature>
<dbReference type="STRING" id="574566.I0Z7R4"/>